<dbReference type="EMBL" id="PYMB01000009">
    <property type="protein sequence ID" value="PSW10795.1"/>
    <property type="molecule type" value="Genomic_DNA"/>
</dbReference>
<comment type="caution">
    <text evidence="1">The sequence shown here is derived from an EMBL/GenBank/DDBJ whole genome shotgun (WGS) entry which is preliminary data.</text>
</comment>
<evidence type="ECO:0000313" key="2">
    <source>
        <dbReference type="Proteomes" id="UP000241346"/>
    </source>
</evidence>
<name>A0A2T3NAN8_9GAMM</name>
<proteinExistence type="predicted"/>
<dbReference type="AlphaFoldDB" id="A0A2T3NAN8"/>
<dbReference type="RefSeq" id="WP_107299430.1">
    <property type="nucleotide sequence ID" value="NZ_PYMB01000009.1"/>
</dbReference>
<organism evidence="1 2">
    <name type="scientific">Photobacterium rosenbergii</name>
    <dbReference type="NCBI Taxonomy" id="294936"/>
    <lineage>
        <taxon>Bacteria</taxon>
        <taxon>Pseudomonadati</taxon>
        <taxon>Pseudomonadota</taxon>
        <taxon>Gammaproteobacteria</taxon>
        <taxon>Vibrionales</taxon>
        <taxon>Vibrionaceae</taxon>
        <taxon>Photobacterium</taxon>
    </lineage>
</organism>
<sequence>MIKDHCIDLFLNGQQWRRCARYSGNILKLDGTMIKGSGLTGDVFPTGTMIKPDHDQSDLAQNNDQVACHFRLRKVSASGQLIKTQTAYIDLND</sequence>
<accession>A0A2T3NAN8</accession>
<reference evidence="1 2" key="1">
    <citation type="submission" date="2018-03" db="EMBL/GenBank/DDBJ databases">
        <title>Whole genome sequencing of Histamine producing bacteria.</title>
        <authorList>
            <person name="Butler K."/>
        </authorList>
    </citation>
    <scope>NUCLEOTIDE SEQUENCE [LARGE SCALE GENOMIC DNA]</scope>
    <source>
        <strain evidence="1 2">DSM 19138</strain>
    </source>
</reference>
<evidence type="ECO:0000313" key="1">
    <source>
        <dbReference type="EMBL" id="PSW10795.1"/>
    </source>
</evidence>
<gene>
    <name evidence="1" type="ORF">C9J01_17495</name>
</gene>
<dbReference type="Proteomes" id="UP000241346">
    <property type="component" value="Unassembled WGS sequence"/>
</dbReference>
<protein>
    <submittedName>
        <fullName evidence="1">Uncharacterized protein</fullName>
    </submittedName>
</protein>